<comment type="function">
    <text evidence="16">Peptidoglycan polymerase that is essential for cell division.</text>
</comment>
<evidence type="ECO:0000256" key="11">
    <source>
        <dbReference type="ARBA" id="ARBA00038053"/>
    </source>
</evidence>
<keyword evidence="7 18" id="KW-1133">Transmembrane helix</keyword>
<evidence type="ECO:0000256" key="6">
    <source>
        <dbReference type="ARBA" id="ARBA00022984"/>
    </source>
</evidence>
<keyword evidence="4 18" id="KW-0812">Transmembrane</keyword>
<dbReference type="GO" id="GO:0051301">
    <property type="term" value="P:cell division"/>
    <property type="evidence" value="ECO:0007669"/>
    <property type="project" value="UniProtKB-KW"/>
</dbReference>
<feature type="transmembrane region" description="Helical" evidence="18">
    <location>
        <begin position="313"/>
        <end position="332"/>
    </location>
</feature>
<protein>
    <recommendedName>
        <fullName evidence="12">Probable peptidoglycan glycosyltransferase FtsW</fullName>
        <ecNumber evidence="14">2.4.99.28</ecNumber>
    </recommendedName>
    <alternativeName>
        <fullName evidence="13">Cell division protein FtsW</fullName>
    </alternativeName>
    <alternativeName>
        <fullName evidence="10">Cell wall polymerase</fullName>
    </alternativeName>
    <alternativeName>
        <fullName evidence="9">Peptidoglycan polymerase</fullName>
    </alternativeName>
</protein>
<comment type="catalytic activity">
    <reaction evidence="15">
        <text>[GlcNAc-(1-&gt;4)-Mur2Ac(oyl-L-Ala-gamma-D-Glu-L-Lys-D-Ala-D-Ala)](n)-di-trans,octa-cis-undecaprenyl diphosphate + beta-D-GlcNAc-(1-&gt;4)-Mur2Ac(oyl-L-Ala-gamma-D-Glu-L-Lys-D-Ala-D-Ala)-di-trans,octa-cis-undecaprenyl diphosphate = [GlcNAc-(1-&gt;4)-Mur2Ac(oyl-L-Ala-gamma-D-Glu-L-Lys-D-Ala-D-Ala)](n+1)-di-trans,octa-cis-undecaprenyl diphosphate + di-trans,octa-cis-undecaprenyl diphosphate + H(+)</text>
        <dbReference type="Rhea" id="RHEA:23708"/>
        <dbReference type="Rhea" id="RHEA-COMP:9602"/>
        <dbReference type="Rhea" id="RHEA-COMP:9603"/>
        <dbReference type="ChEBI" id="CHEBI:15378"/>
        <dbReference type="ChEBI" id="CHEBI:58405"/>
        <dbReference type="ChEBI" id="CHEBI:60033"/>
        <dbReference type="ChEBI" id="CHEBI:78435"/>
        <dbReference type="EC" id="2.4.99.28"/>
    </reaction>
</comment>
<feature type="region of interest" description="Disordered" evidence="17">
    <location>
        <begin position="391"/>
        <end position="442"/>
    </location>
</feature>
<name>A0A6M8J9U1_9ACTN</name>
<reference evidence="20" key="1">
    <citation type="submission" date="2020-05" db="EMBL/GenBank/DDBJ databases">
        <title>Novel species in genus Nocardioides.</title>
        <authorList>
            <person name="Zhang G."/>
        </authorList>
    </citation>
    <scope>NUCLEOTIDE SEQUENCE [LARGE SCALE GENOMIC DNA]</scope>
    <source>
        <strain evidence="20">zg-1050</strain>
    </source>
</reference>
<dbReference type="GO" id="GO:0009252">
    <property type="term" value="P:peptidoglycan biosynthetic process"/>
    <property type="evidence" value="ECO:0007669"/>
    <property type="project" value="UniProtKB-KW"/>
</dbReference>
<dbReference type="RefSeq" id="WP_173165669.1">
    <property type="nucleotide sequence ID" value="NZ_CP053716.1"/>
</dbReference>
<keyword evidence="5" id="KW-0133">Cell shape</keyword>
<evidence type="ECO:0000256" key="3">
    <source>
        <dbReference type="ARBA" id="ARBA00022679"/>
    </source>
</evidence>
<dbReference type="KEGG" id="bwa:HLV38_07295"/>
<keyword evidence="6" id="KW-0573">Peptidoglycan synthesis</keyword>
<dbReference type="Pfam" id="PF01098">
    <property type="entry name" value="FTSW_RODA_SPOVE"/>
    <property type="match status" value="1"/>
</dbReference>
<evidence type="ECO:0000256" key="10">
    <source>
        <dbReference type="ARBA" id="ARBA00033270"/>
    </source>
</evidence>
<dbReference type="GO" id="GO:0015648">
    <property type="term" value="F:lipid-linked peptidoglycan transporter activity"/>
    <property type="evidence" value="ECO:0007669"/>
    <property type="project" value="TreeGrafter"/>
</dbReference>
<dbReference type="PANTHER" id="PTHR30474:SF2">
    <property type="entry name" value="PEPTIDOGLYCAN GLYCOSYLTRANSFERASE FTSW-RELATED"/>
    <property type="match status" value="1"/>
</dbReference>
<evidence type="ECO:0000256" key="15">
    <source>
        <dbReference type="ARBA" id="ARBA00049902"/>
    </source>
</evidence>
<feature type="transmembrane region" description="Helical" evidence="18">
    <location>
        <begin position="352"/>
        <end position="375"/>
    </location>
</feature>
<evidence type="ECO:0000256" key="8">
    <source>
        <dbReference type="ARBA" id="ARBA00023136"/>
    </source>
</evidence>
<keyword evidence="8 18" id="KW-0472">Membrane</keyword>
<feature type="transmembrane region" description="Helical" evidence="18">
    <location>
        <begin position="21"/>
        <end position="39"/>
    </location>
</feature>
<evidence type="ECO:0000313" key="19">
    <source>
        <dbReference type="EMBL" id="QKF08079.1"/>
    </source>
</evidence>
<dbReference type="InterPro" id="IPR001182">
    <property type="entry name" value="FtsW/RodA"/>
</dbReference>
<proteinExistence type="inferred from homology"/>
<accession>A0A6M8J9U1</accession>
<evidence type="ECO:0000256" key="18">
    <source>
        <dbReference type="SAM" id="Phobius"/>
    </source>
</evidence>
<dbReference type="GO" id="GO:0005886">
    <property type="term" value="C:plasma membrane"/>
    <property type="evidence" value="ECO:0007669"/>
    <property type="project" value="TreeGrafter"/>
</dbReference>
<feature type="compositionally biased region" description="Low complexity" evidence="17">
    <location>
        <begin position="411"/>
        <end position="423"/>
    </location>
</feature>
<keyword evidence="20" id="KW-1185">Reference proteome</keyword>
<organism evidence="19 20">
    <name type="scientific">Berryella wangjianweii</name>
    <dbReference type="NCBI Taxonomy" id="2734634"/>
    <lineage>
        <taxon>Bacteria</taxon>
        <taxon>Bacillati</taxon>
        <taxon>Actinomycetota</taxon>
        <taxon>Coriobacteriia</taxon>
        <taxon>Eggerthellales</taxon>
        <taxon>Eggerthellaceae</taxon>
        <taxon>Berryella</taxon>
    </lineage>
</organism>
<feature type="transmembrane region" description="Helical" evidence="18">
    <location>
        <begin position="151"/>
        <end position="168"/>
    </location>
</feature>
<dbReference type="EMBL" id="CP053716">
    <property type="protein sequence ID" value="QKF08079.1"/>
    <property type="molecule type" value="Genomic_DNA"/>
</dbReference>
<feature type="transmembrane region" description="Helical" evidence="18">
    <location>
        <begin position="276"/>
        <end position="301"/>
    </location>
</feature>
<dbReference type="PANTHER" id="PTHR30474">
    <property type="entry name" value="CELL CYCLE PROTEIN"/>
    <property type="match status" value="1"/>
</dbReference>
<keyword evidence="19" id="KW-0131">Cell cycle</keyword>
<keyword evidence="3" id="KW-0808">Transferase</keyword>
<evidence type="ECO:0000256" key="9">
    <source>
        <dbReference type="ARBA" id="ARBA00032370"/>
    </source>
</evidence>
<evidence type="ECO:0000256" key="2">
    <source>
        <dbReference type="ARBA" id="ARBA00022676"/>
    </source>
</evidence>
<gene>
    <name evidence="19" type="ORF">HLV38_07295</name>
</gene>
<keyword evidence="2" id="KW-0328">Glycosyltransferase</keyword>
<sequence length="442" mass="46861">MRLFEGISREAPEVAGPRIGLLLTTLALTLIGFVMVYSASSVEALSASTPATSYLYDQVKYGAIGAIAGFVMWKAVPFQLWCGPLFYAVWMGSSFLLVLVAVMGSSALGATRWLVLGPISLQPSEFAKFVLVIGVAKLLCDIREGQMEPKVALALFFTVVLLPLGFLYKTQSDLGTSMIIVVGAIATLWLGEVSKRAVGGLLGLAGAFGMLSMALTSYRSSRMLYLNPWNDGADGQGLGYQIIHSFYAFSQGGLFGVGLGNSREKFLYLPESETDFVFSIIGEELGLVGALIVIALFMALLHFSLQVARQAPDLFGTMVAGGLGIMIVFQAFLNMGCAMGVFPTTGKPLPFISSGGSSLISSLMMVGIILSVSRASGEGAAARRRDDLRIMRPVDEAPAPRGASGGRGRAARAAAPAPVRARGYSQGRAVARPQDASRARRR</sequence>
<dbReference type="EC" id="2.4.99.28" evidence="14"/>
<dbReference type="Proteomes" id="UP000503297">
    <property type="component" value="Chromosome"/>
</dbReference>
<evidence type="ECO:0000256" key="4">
    <source>
        <dbReference type="ARBA" id="ARBA00022692"/>
    </source>
</evidence>
<evidence type="ECO:0000256" key="12">
    <source>
        <dbReference type="ARBA" id="ARBA00041185"/>
    </source>
</evidence>
<comment type="subcellular location">
    <subcellularLocation>
        <location evidence="1">Membrane</location>
        <topology evidence="1">Multi-pass membrane protein</topology>
    </subcellularLocation>
</comment>
<evidence type="ECO:0000256" key="1">
    <source>
        <dbReference type="ARBA" id="ARBA00004141"/>
    </source>
</evidence>
<dbReference type="AlphaFoldDB" id="A0A6M8J9U1"/>
<dbReference type="GO" id="GO:0008360">
    <property type="term" value="P:regulation of cell shape"/>
    <property type="evidence" value="ECO:0007669"/>
    <property type="project" value="UniProtKB-KW"/>
</dbReference>
<feature type="transmembrane region" description="Helical" evidence="18">
    <location>
        <begin position="85"/>
        <end position="107"/>
    </location>
</feature>
<dbReference type="GO" id="GO:0032153">
    <property type="term" value="C:cell division site"/>
    <property type="evidence" value="ECO:0007669"/>
    <property type="project" value="TreeGrafter"/>
</dbReference>
<evidence type="ECO:0000256" key="5">
    <source>
        <dbReference type="ARBA" id="ARBA00022960"/>
    </source>
</evidence>
<evidence type="ECO:0000256" key="7">
    <source>
        <dbReference type="ARBA" id="ARBA00022989"/>
    </source>
</evidence>
<keyword evidence="19" id="KW-0132">Cell division</keyword>
<evidence type="ECO:0000256" key="17">
    <source>
        <dbReference type="SAM" id="MobiDB-lite"/>
    </source>
</evidence>
<comment type="similarity">
    <text evidence="11">Belongs to the SEDS family. FtsW subfamily.</text>
</comment>
<dbReference type="GO" id="GO:0008955">
    <property type="term" value="F:peptidoglycan glycosyltransferase activity"/>
    <property type="evidence" value="ECO:0007669"/>
    <property type="project" value="UniProtKB-EC"/>
</dbReference>
<evidence type="ECO:0000256" key="13">
    <source>
        <dbReference type="ARBA" id="ARBA00041418"/>
    </source>
</evidence>
<evidence type="ECO:0000256" key="16">
    <source>
        <dbReference type="ARBA" id="ARBA00049966"/>
    </source>
</evidence>
<evidence type="ECO:0000256" key="14">
    <source>
        <dbReference type="ARBA" id="ARBA00044770"/>
    </source>
</evidence>
<evidence type="ECO:0000313" key="20">
    <source>
        <dbReference type="Proteomes" id="UP000503297"/>
    </source>
</evidence>
<feature type="transmembrane region" description="Helical" evidence="18">
    <location>
        <begin position="174"/>
        <end position="191"/>
    </location>
</feature>
<feature type="transmembrane region" description="Helical" evidence="18">
    <location>
        <begin position="198"/>
        <end position="218"/>
    </location>
</feature>